<reference evidence="2 3" key="1">
    <citation type="submission" date="2019-10" db="EMBL/GenBank/DDBJ databases">
        <title>Taxonomy of Antarctic Massilia spp.: description of Massilia rubra sp. nov., Massilia aquatica sp. nov., Massilia mucilaginosa sp. nov., Massilia frigida sp. nov. isolated from streams, lakes and regoliths.</title>
        <authorList>
            <person name="Holochova P."/>
            <person name="Sedlacek I."/>
            <person name="Kralova S."/>
            <person name="Maslanova I."/>
            <person name="Busse H.-J."/>
            <person name="Stankova E."/>
            <person name="Vrbovska V."/>
            <person name="Kovarovic V."/>
            <person name="Bartak M."/>
            <person name="Svec P."/>
            <person name="Pantucek R."/>
        </authorList>
    </citation>
    <scope>NUCLEOTIDE SEQUENCE [LARGE SCALE GENOMIC DNA]</scope>
    <source>
        <strain evidence="2 3">CCM 8695</strain>
    </source>
</reference>
<protein>
    <recommendedName>
        <fullName evidence="1">DUF6484 domain-containing protein</fullName>
    </recommendedName>
</protein>
<feature type="domain" description="DUF6484" evidence="1">
    <location>
        <begin position="16"/>
        <end position="75"/>
    </location>
</feature>
<dbReference type="Proteomes" id="UP000621455">
    <property type="component" value="Unassembled WGS sequence"/>
</dbReference>
<gene>
    <name evidence="2" type="ORF">F2P44_14670</name>
</gene>
<evidence type="ECO:0000313" key="3">
    <source>
        <dbReference type="Proteomes" id="UP000621455"/>
    </source>
</evidence>
<comment type="caution">
    <text evidence="2">The sequence shown here is derived from an EMBL/GenBank/DDBJ whole genome shotgun (WGS) entry which is preliminary data.</text>
</comment>
<dbReference type="EMBL" id="WHJG01000013">
    <property type="protein sequence ID" value="NHZ80506.1"/>
    <property type="molecule type" value="Genomic_DNA"/>
</dbReference>
<sequence length="146" mass="15133">MILTPQLPTRADGIAVGTLDGFDTNGGALVSIPTFGLSQIPARSINPLDGTQVGQPLALGFEGGDPLRPIVLGLMVAAPQARVSVPAEVLLDGERIALTAEREIELRCGEAALILSADGRIELRGTYITSYASATQRILGGSVNIN</sequence>
<keyword evidence="3" id="KW-1185">Reference proteome</keyword>
<proteinExistence type="predicted"/>
<dbReference type="Pfam" id="PF20093">
    <property type="entry name" value="DUF6484"/>
    <property type="match status" value="1"/>
</dbReference>
<accession>A0ABX0N559</accession>
<evidence type="ECO:0000313" key="2">
    <source>
        <dbReference type="EMBL" id="NHZ80506.1"/>
    </source>
</evidence>
<organism evidence="2 3">
    <name type="scientific">Massilia frigida</name>
    <dbReference type="NCBI Taxonomy" id="2609281"/>
    <lineage>
        <taxon>Bacteria</taxon>
        <taxon>Pseudomonadati</taxon>
        <taxon>Pseudomonadota</taxon>
        <taxon>Betaproteobacteria</taxon>
        <taxon>Burkholderiales</taxon>
        <taxon>Oxalobacteraceae</taxon>
        <taxon>Telluria group</taxon>
        <taxon>Massilia</taxon>
    </lineage>
</organism>
<name>A0ABX0N559_9BURK</name>
<evidence type="ECO:0000259" key="1">
    <source>
        <dbReference type="Pfam" id="PF20093"/>
    </source>
</evidence>
<dbReference type="InterPro" id="IPR045506">
    <property type="entry name" value="DUF6484"/>
</dbReference>